<evidence type="ECO:0000313" key="2">
    <source>
        <dbReference type="EMBL" id="KAG0257807.1"/>
    </source>
</evidence>
<feature type="compositionally biased region" description="Low complexity" evidence="1">
    <location>
        <begin position="112"/>
        <end position="126"/>
    </location>
</feature>
<accession>A0AAD4H1R0</accession>
<reference evidence="2" key="1">
    <citation type="journal article" date="2020" name="Fungal Divers.">
        <title>Resolving the Mortierellaceae phylogeny through synthesis of multi-gene phylogenetics and phylogenomics.</title>
        <authorList>
            <person name="Vandepol N."/>
            <person name="Liber J."/>
            <person name="Desiro A."/>
            <person name="Na H."/>
            <person name="Kennedy M."/>
            <person name="Barry K."/>
            <person name="Grigoriev I.V."/>
            <person name="Miller A.N."/>
            <person name="O'Donnell K."/>
            <person name="Stajich J.E."/>
            <person name="Bonito G."/>
        </authorList>
    </citation>
    <scope>NUCLEOTIDE SEQUENCE</scope>
    <source>
        <strain evidence="2">NRRL 28262</strain>
    </source>
</reference>
<dbReference type="SUPFAM" id="SSF52047">
    <property type="entry name" value="RNI-like"/>
    <property type="match status" value="1"/>
</dbReference>
<protein>
    <recommendedName>
        <fullName evidence="4">F-box domain-containing protein</fullName>
    </recommendedName>
</protein>
<name>A0AAD4H1R0_9FUNG</name>
<dbReference type="InterPro" id="IPR032675">
    <property type="entry name" value="LRR_dom_sf"/>
</dbReference>
<proteinExistence type="predicted"/>
<comment type="caution">
    <text evidence="2">The sequence shown here is derived from an EMBL/GenBank/DDBJ whole genome shotgun (WGS) entry which is preliminary data.</text>
</comment>
<dbReference type="Gene3D" id="3.80.10.10">
    <property type="entry name" value="Ribonuclease Inhibitor"/>
    <property type="match status" value="1"/>
</dbReference>
<organism evidence="2 3">
    <name type="scientific">Linnemannia exigua</name>
    <dbReference type="NCBI Taxonomy" id="604196"/>
    <lineage>
        <taxon>Eukaryota</taxon>
        <taxon>Fungi</taxon>
        <taxon>Fungi incertae sedis</taxon>
        <taxon>Mucoromycota</taxon>
        <taxon>Mortierellomycotina</taxon>
        <taxon>Mortierellomycetes</taxon>
        <taxon>Mortierellales</taxon>
        <taxon>Mortierellaceae</taxon>
        <taxon>Linnemannia</taxon>
    </lineage>
</organism>
<dbReference type="Proteomes" id="UP001194580">
    <property type="component" value="Unassembled WGS sequence"/>
</dbReference>
<feature type="region of interest" description="Disordered" evidence="1">
    <location>
        <begin position="104"/>
        <end position="126"/>
    </location>
</feature>
<gene>
    <name evidence="2" type="ORF">BGZ95_005135</name>
</gene>
<dbReference type="AlphaFoldDB" id="A0AAD4H1R0"/>
<dbReference type="EMBL" id="JAAAIL010002372">
    <property type="protein sequence ID" value="KAG0257807.1"/>
    <property type="molecule type" value="Genomic_DNA"/>
</dbReference>
<keyword evidence="3" id="KW-1185">Reference proteome</keyword>
<evidence type="ECO:0000313" key="3">
    <source>
        <dbReference type="Proteomes" id="UP001194580"/>
    </source>
</evidence>
<evidence type="ECO:0000256" key="1">
    <source>
        <dbReference type="SAM" id="MobiDB-lite"/>
    </source>
</evidence>
<evidence type="ECO:0008006" key="4">
    <source>
        <dbReference type="Google" id="ProtNLM"/>
    </source>
</evidence>
<sequence>MDHLSRLPTECFQVILQVLDDRDDFYSMAALLRTNKTLCSVVLPCLYRDPFRRTFHSNSRTWKRSQQRFPTCKRLTRMLLHRLPPDSLTTAILLGLANMEEGVTNNKDSNDSDSSNNSYCIKPSNNNNDTNSSLDYFGQIRHLDMRPWHVEIDCRPRRGSKDSLSMASLEYTLSSEFRRVLGTNPLEFNDIDKRWSKPRLPQFYFHAVLHHEIPWALGLPILEQLQSLTIHRVRSIKHYIDVIHRLGNLEKVQFLLREIYEKEFNYIEEDEGEDDSDDEDYRTTARLTRTTLQDLVQFVQEHVRLFPGRLKNVVCFESRGHHWATKEFVNHLQEKIFYLLPPLPSPAHLGQDNWLRFLARPCEIDLTSVRRIQGQELPALWADTSLDNRPLLERCRGLKYLEVASHQQGLFKWAVQERRTKEDPTGFTKYGWKPLLVPETRQPAFVQHGLVPLEQVDYIHLYGQLIDNPEEDSIRHNVDLDDLVFAFGQTLQRLTVSTPNLDRARYPRSLTIGQGWVHLPALTRLELKAAVDRLVVDALLLTHCPNLMHLRMTDWTKDHHLRHIIPYQPASLPRLLSLRLSGWPALNFDPATLDSTSNLVSVELSIFQPDDALRVNVGYIPPLEELNLSYGDGDGAVSEDDVTGGASLPLFARPFWSWDWSLPCLTSLVLTSEFALRFKFKMLYRCPALETLTLDIRSSGQEEHTRTLSAADLFVPAIATTSPSTEEESLERIVLPKLTVLSLHGKWVMDNNLILSGFLNSIVPNMKKLMMESWSYSTLKTLILKIKEDTDVNSLATFISCRRILISPMSPEQLTGFGMAFKDTYYRYYVPETEEEEEYWDEGWRII</sequence>